<dbReference type="Proteomes" id="UP000072363">
    <property type="component" value="Unassembled WGS sequence"/>
</dbReference>
<sequence length="199" mass="23027">MIKTNFQKTIHPATTLFIIGILSMLISILLRLGMNPLENSIYFTSLFDFLHLLHFISSSISFLSLLLFFGLFGYEIKIRQSEDRIVNLFKSIIQTFSLRLFLIQREHSESVGTGEQGNIKRYNPINKQFNKAIQKVVVDIREGSATLIIPVPKSQQAIRILKDLETIISEEISSRNPDYYFSRPERKGMAFYFIGTRRN</sequence>
<dbReference type="PATRIC" id="fig|1303.82.peg.110"/>
<protein>
    <submittedName>
        <fullName evidence="2">Uncharacterized protein</fullName>
    </submittedName>
</protein>
<evidence type="ECO:0000313" key="3">
    <source>
        <dbReference type="Proteomes" id="UP000072363"/>
    </source>
</evidence>
<evidence type="ECO:0000256" key="1">
    <source>
        <dbReference type="SAM" id="Phobius"/>
    </source>
</evidence>
<dbReference type="AlphaFoldDB" id="A0A139Q1P5"/>
<keyword evidence="1" id="KW-0472">Membrane</keyword>
<name>A0A139Q1P5_STROR</name>
<proteinExistence type="predicted"/>
<organism evidence="2 3">
    <name type="scientific">Streptococcus oralis</name>
    <dbReference type="NCBI Taxonomy" id="1303"/>
    <lineage>
        <taxon>Bacteria</taxon>
        <taxon>Bacillati</taxon>
        <taxon>Bacillota</taxon>
        <taxon>Bacilli</taxon>
        <taxon>Lactobacillales</taxon>
        <taxon>Streptococcaceae</taxon>
        <taxon>Streptococcus</taxon>
    </lineage>
</organism>
<reference evidence="2 3" key="1">
    <citation type="submission" date="2016-01" db="EMBL/GenBank/DDBJ databases">
        <title>Highly variable Streptococcus oralis are common among viridans streptococci isolated from primates.</title>
        <authorList>
            <person name="Denapaite D."/>
            <person name="Rieger M."/>
            <person name="Koendgen S."/>
            <person name="Brueckner R."/>
            <person name="Ochigava I."/>
            <person name="Kappeler P."/>
            <person name="Maetz-Rensing K."/>
            <person name="Leendertz F."/>
            <person name="Hakenbeck R."/>
        </authorList>
    </citation>
    <scope>NUCLEOTIDE SEQUENCE [LARGE SCALE GENOMIC DNA]</scope>
    <source>
        <strain evidence="2 3">DD27</strain>
    </source>
</reference>
<accession>A0A139Q1P5</accession>
<dbReference type="EMBL" id="LQNZ01000004">
    <property type="protein sequence ID" value="KXT96458.1"/>
    <property type="molecule type" value="Genomic_DNA"/>
</dbReference>
<comment type="caution">
    <text evidence="2">The sequence shown here is derived from an EMBL/GenBank/DDBJ whole genome shotgun (WGS) entry which is preliminary data.</text>
</comment>
<gene>
    <name evidence="2" type="ORF">SORDD27_00102</name>
</gene>
<feature type="transmembrane region" description="Helical" evidence="1">
    <location>
        <begin position="12"/>
        <end position="32"/>
    </location>
</feature>
<feature type="transmembrane region" description="Helical" evidence="1">
    <location>
        <begin position="52"/>
        <end position="74"/>
    </location>
</feature>
<keyword evidence="1" id="KW-0812">Transmembrane</keyword>
<evidence type="ECO:0000313" key="2">
    <source>
        <dbReference type="EMBL" id="KXT96458.1"/>
    </source>
</evidence>
<keyword evidence="1" id="KW-1133">Transmembrane helix</keyword>